<dbReference type="Pfam" id="PF13456">
    <property type="entry name" value="RVT_3"/>
    <property type="match status" value="1"/>
</dbReference>
<dbReference type="InterPro" id="IPR044730">
    <property type="entry name" value="RNase_H-like_dom_plant"/>
</dbReference>
<dbReference type="EMBL" id="JASCZI010091444">
    <property type="protein sequence ID" value="MED6150339.1"/>
    <property type="molecule type" value="Genomic_DNA"/>
</dbReference>
<dbReference type="InterPro" id="IPR036397">
    <property type="entry name" value="RNaseH_sf"/>
</dbReference>
<dbReference type="InterPro" id="IPR002156">
    <property type="entry name" value="RNaseH_domain"/>
</dbReference>
<feature type="non-terminal residue" evidence="2">
    <location>
        <position position="103"/>
    </location>
</feature>
<evidence type="ECO:0000313" key="2">
    <source>
        <dbReference type="EMBL" id="MED6150339.1"/>
    </source>
</evidence>
<keyword evidence="3" id="KW-1185">Reference proteome</keyword>
<evidence type="ECO:0000259" key="1">
    <source>
        <dbReference type="Pfam" id="PF13456"/>
    </source>
</evidence>
<reference evidence="2 3" key="1">
    <citation type="journal article" date="2023" name="Plants (Basel)">
        <title>Bridging the Gap: Combining Genomics and Transcriptomics Approaches to Understand Stylosanthes scabra, an Orphan Legume from the Brazilian Caatinga.</title>
        <authorList>
            <person name="Ferreira-Neto J.R.C."/>
            <person name="da Silva M.D."/>
            <person name="Binneck E."/>
            <person name="de Melo N.F."/>
            <person name="da Silva R.H."/>
            <person name="de Melo A.L.T.M."/>
            <person name="Pandolfi V."/>
            <person name="Bustamante F.O."/>
            <person name="Brasileiro-Vidal A.C."/>
            <person name="Benko-Iseppon A.M."/>
        </authorList>
    </citation>
    <scope>NUCLEOTIDE SEQUENCE [LARGE SCALE GENOMIC DNA]</scope>
    <source>
        <tissue evidence="2">Leaves</tissue>
    </source>
</reference>
<dbReference type="Gene3D" id="3.30.420.10">
    <property type="entry name" value="Ribonuclease H-like superfamily/Ribonuclease H"/>
    <property type="match status" value="1"/>
</dbReference>
<protein>
    <recommendedName>
        <fullName evidence="1">RNase H type-1 domain-containing protein</fullName>
    </recommendedName>
</protein>
<dbReference type="PANTHER" id="PTHR47074">
    <property type="entry name" value="BNAC02G40300D PROTEIN"/>
    <property type="match status" value="1"/>
</dbReference>
<dbReference type="PANTHER" id="PTHR47074:SF11">
    <property type="entry name" value="REVERSE TRANSCRIPTASE-LIKE PROTEIN"/>
    <property type="match status" value="1"/>
</dbReference>
<organism evidence="2 3">
    <name type="scientific">Stylosanthes scabra</name>
    <dbReference type="NCBI Taxonomy" id="79078"/>
    <lineage>
        <taxon>Eukaryota</taxon>
        <taxon>Viridiplantae</taxon>
        <taxon>Streptophyta</taxon>
        <taxon>Embryophyta</taxon>
        <taxon>Tracheophyta</taxon>
        <taxon>Spermatophyta</taxon>
        <taxon>Magnoliopsida</taxon>
        <taxon>eudicotyledons</taxon>
        <taxon>Gunneridae</taxon>
        <taxon>Pentapetalae</taxon>
        <taxon>rosids</taxon>
        <taxon>fabids</taxon>
        <taxon>Fabales</taxon>
        <taxon>Fabaceae</taxon>
        <taxon>Papilionoideae</taxon>
        <taxon>50 kb inversion clade</taxon>
        <taxon>dalbergioids sensu lato</taxon>
        <taxon>Dalbergieae</taxon>
        <taxon>Pterocarpus clade</taxon>
        <taxon>Stylosanthes</taxon>
    </lineage>
</organism>
<comment type="caution">
    <text evidence="2">The sequence shown here is derived from an EMBL/GenBank/DDBJ whole genome shotgun (WGS) entry which is preliminary data.</text>
</comment>
<evidence type="ECO:0000313" key="3">
    <source>
        <dbReference type="Proteomes" id="UP001341840"/>
    </source>
</evidence>
<dbReference type="InterPro" id="IPR052929">
    <property type="entry name" value="RNase_H-like_EbsB-rel"/>
</dbReference>
<dbReference type="Proteomes" id="UP001341840">
    <property type="component" value="Unassembled WGS sequence"/>
</dbReference>
<name>A0ABU6TNF2_9FABA</name>
<dbReference type="InterPro" id="IPR012337">
    <property type="entry name" value="RNaseH-like_sf"/>
</dbReference>
<feature type="domain" description="RNase H type-1" evidence="1">
    <location>
        <begin position="3"/>
        <end position="75"/>
    </location>
</feature>
<dbReference type="CDD" id="cd06222">
    <property type="entry name" value="RNase_H_like"/>
    <property type="match status" value="1"/>
</dbReference>
<gene>
    <name evidence="2" type="ORF">PIB30_071370</name>
</gene>
<accession>A0ABU6TNF2</accession>
<proteinExistence type="predicted"/>
<sequence>MREAVIMASNFQLDRVVFESDCQNLIQALKSKTAIPEIDAVLDDIWELSNHIPNIGFIWVPREANVAAHELAKLAAAVPQCSTTINNLPFSFTSLIKSEAEIA</sequence>
<dbReference type="SUPFAM" id="SSF53098">
    <property type="entry name" value="Ribonuclease H-like"/>
    <property type="match status" value="1"/>
</dbReference>